<dbReference type="EMBL" id="CP000927">
    <property type="protein sequence ID" value="ABZ71661.1"/>
    <property type="molecule type" value="Genomic_DNA"/>
</dbReference>
<dbReference type="OrthoDB" id="8447264at2"/>
<name>B0SWN3_CAUSK</name>
<reference evidence="1" key="1">
    <citation type="submission" date="2008-01" db="EMBL/GenBank/DDBJ databases">
        <title>Complete sequence of chromosome of Caulobacter sp. K31.</title>
        <authorList>
            <consortium name="US DOE Joint Genome Institute"/>
            <person name="Copeland A."/>
            <person name="Lucas S."/>
            <person name="Lapidus A."/>
            <person name="Barry K."/>
            <person name="Glavina del Rio T."/>
            <person name="Dalin E."/>
            <person name="Tice H."/>
            <person name="Pitluck S."/>
            <person name="Bruce D."/>
            <person name="Goodwin L."/>
            <person name="Thompson L.S."/>
            <person name="Brettin T."/>
            <person name="Detter J.C."/>
            <person name="Han C."/>
            <person name="Schmutz J."/>
            <person name="Larimer F."/>
            <person name="Land M."/>
            <person name="Hauser L."/>
            <person name="Kyrpides N."/>
            <person name="Kim E."/>
            <person name="Stephens C."/>
            <person name="Richardson P."/>
        </authorList>
    </citation>
    <scope>NUCLEOTIDE SEQUENCE [LARGE SCALE GENOMIC DNA]</scope>
    <source>
        <strain evidence="1">K31</strain>
    </source>
</reference>
<protein>
    <submittedName>
        <fullName evidence="1">Uncharacterized protein</fullName>
    </submittedName>
</protein>
<gene>
    <name evidence="1" type="ordered locus">Caul_2534</name>
</gene>
<dbReference type="KEGG" id="cak:Caul_2534"/>
<evidence type="ECO:0000313" key="1">
    <source>
        <dbReference type="EMBL" id="ABZ71661.1"/>
    </source>
</evidence>
<accession>B0SWN3</accession>
<proteinExistence type="predicted"/>
<sequence>MPLQESRLKVGVDVPWVTSWSEEEGLGVRPCPSIGGRLAICQAERPGLGRPQYSMNHFRRQRETVGRMLCPMCGEPTVSGDRWTQIAKRVPAGLLRAKGLGAAMPAAVPDERIMIDAGSIAPLHEACVRRSLEHCPHLRGHPGVEVMAWPEHWTVAPLLVQATAPPPPLAVLATPRPAPPPVAVVSFLQIFGLTEERDPRWRRRLRELKAHAH</sequence>
<dbReference type="AlphaFoldDB" id="B0SWN3"/>
<organism evidence="1">
    <name type="scientific">Caulobacter sp. (strain K31)</name>
    <dbReference type="NCBI Taxonomy" id="366602"/>
    <lineage>
        <taxon>Bacteria</taxon>
        <taxon>Pseudomonadati</taxon>
        <taxon>Pseudomonadota</taxon>
        <taxon>Alphaproteobacteria</taxon>
        <taxon>Caulobacterales</taxon>
        <taxon>Caulobacteraceae</taxon>
        <taxon>Caulobacter</taxon>
    </lineage>
</organism>
<dbReference type="eggNOG" id="ENOG5033FMD">
    <property type="taxonomic scope" value="Bacteria"/>
</dbReference>
<dbReference type="HOGENOM" id="CLU_1329844_0_0_5"/>